<evidence type="ECO:0000313" key="9">
    <source>
        <dbReference type="Proteomes" id="UP000245934"/>
    </source>
</evidence>
<evidence type="ECO:0000313" key="8">
    <source>
        <dbReference type="EMBL" id="PWR75527.1"/>
    </source>
</evidence>
<evidence type="ECO:0000259" key="7">
    <source>
        <dbReference type="PROSITE" id="PS50249"/>
    </source>
</evidence>
<comment type="similarity">
    <text evidence="6">Belongs to the UPF0758 family.</text>
</comment>
<dbReference type="NCBIfam" id="TIGR00608">
    <property type="entry name" value="radc"/>
    <property type="match status" value="1"/>
</dbReference>
<keyword evidence="3" id="KW-0378">Hydrolase</keyword>
<sequence>MAAKRITEINPLDRPREKIEKKGASSLSDYELIAAILGKGTKKNDVLSLSKKVAALIKPENFPGYDELLEIDGIGPSKAAILMACFEFARRYGITEPPTVIKITGPEDIEKIPIITELRKKEQEYFVCITLNGASEVINTRIITKGLLNHSLVHPREVFADAITDRAAAIICAHNHPSGNPDPSSEDIKVTRQLADSGTLLGISLLDHLIITKGGLNSLRSLGYL</sequence>
<dbReference type="GO" id="GO:0046872">
    <property type="term" value="F:metal ion binding"/>
    <property type="evidence" value="ECO:0007669"/>
    <property type="project" value="UniProtKB-KW"/>
</dbReference>
<keyword evidence="5" id="KW-0482">Metalloprotease</keyword>
<dbReference type="Pfam" id="PF04002">
    <property type="entry name" value="RadC"/>
    <property type="match status" value="1"/>
</dbReference>
<evidence type="ECO:0000256" key="2">
    <source>
        <dbReference type="ARBA" id="ARBA00022723"/>
    </source>
</evidence>
<keyword evidence="4" id="KW-0862">Zinc</keyword>
<keyword evidence="2" id="KW-0479">Metal-binding</keyword>
<feature type="domain" description="MPN" evidence="7">
    <location>
        <begin position="102"/>
        <end position="225"/>
    </location>
</feature>
<dbReference type="CDD" id="cd08071">
    <property type="entry name" value="MPN_DUF2466"/>
    <property type="match status" value="1"/>
</dbReference>
<proteinExistence type="inferred from homology"/>
<dbReference type="InterPro" id="IPR001405">
    <property type="entry name" value="UPF0758"/>
</dbReference>
<gene>
    <name evidence="8" type="ORF">DLD82_05210</name>
</gene>
<keyword evidence="1" id="KW-0645">Protease</keyword>
<dbReference type="Pfam" id="PF20582">
    <property type="entry name" value="UPF0758_N"/>
    <property type="match status" value="1"/>
</dbReference>
<dbReference type="InterPro" id="IPR037518">
    <property type="entry name" value="MPN"/>
</dbReference>
<dbReference type="InterPro" id="IPR046778">
    <property type="entry name" value="UPF0758_N"/>
</dbReference>
<dbReference type="Proteomes" id="UP000245934">
    <property type="component" value="Unassembled WGS sequence"/>
</dbReference>
<accession>A0A2V2NGL2</accession>
<dbReference type="InterPro" id="IPR020891">
    <property type="entry name" value="UPF0758_CS"/>
</dbReference>
<evidence type="ECO:0000256" key="1">
    <source>
        <dbReference type="ARBA" id="ARBA00022670"/>
    </source>
</evidence>
<dbReference type="PROSITE" id="PS50249">
    <property type="entry name" value="MPN"/>
    <property type="match status" value="1"/>
</dbReference>
<organism evidence="8 9">
    <name type="scientific">Methanospirillum stamsii</name>
    <dbReference type="NCBI Taxonomy" id="1277351"/>
    <lineage>
        <taxon>Archaea</taxon>
        <taxon>Methanobacteriati</taxon>
        <taxon>Methanobacteriota</taxon>
        <taxon>Stenosarchaea group</taxon>
        <taxon>Methanomicrobia</taxon>
        <taxon>Methanomicrobiales</taxon>
        <taxon>Methanospirillaceae</taxon>
        <taxon>Methanospirillum</taxon>
    </lineage>
</organism>
<dbReference type="NCBIfam" id="NF000642">
    <property type="entry name" value="PRK00024.1"/>
    <property type="match status" value="1"/>
</dbReference>
<evidence type="ECO:0000256" key="4">
    <source>
        <dbReference type="ARBA" id="ARBA00022833"/>
    </source>
</evidence>
<dbReference type="OrthoDB" id="303892at2157"/>
<dbReference type="Gene3D" id="3.40.140.10">
    <property type="entry name" value="Cytidine Deaminase, domain 2"/>
    <property type="match status" value="1"/>
</dbReference>
<dbReference type="EMBL" id="QGMZ01000010">
    <property type="protein sequence ID" value="PWR75527.1"/>
    <property type="molecule type" value="Genomic_DNA"/>
</dbReference>
<evidence type="ECO:0000256" key="6">
    <source>
        <dbReference type="RuleBase" id="RU003797"/>
    </source>
</evidence>
<dbReference type="GO" id="GO:0006508">
    <property type="term" value="P:proteolysis"/>
    <property type="evidence" value="ECO:0007669"/>
    <property type="project" value="UniProtKB-KW"/>
</dbReference>
<keyword evidence="9" id="KW-1185">Reference proteome</keyword>
<dbReference type="AlphaFoldDB" id="A0A2V2NGL2"/>
<dbReference type="PANTHER" id="PTHR30471">
    <property type="entry name" value="DNA REPAIR PROTEIN RADC"/>
    <property type="match status" value="1"/>
</dbReference>
<reference evidence="8 9" key="1">
    <citation type="submission" date="2018-05" db="EMBL/GenBank/DDBJ databases">
        <title>Draft genome of Methanospirillum stamsii Pt1.</title>
        <authorList>
            <person name="Dueholm M.S."/>
            <person name="Nielsen P.H."/>
            <person name="Bakmann L.F."/>
            <person name="Otzen D.E."/>
        </authorList>
    </citation>
    <scope>NUCLEOTIDE SEQUENCE [LARGE SCALE GENOMIC DNA]</scope>
    <source>
        <strain evidence="8 9">Pt1</strain>
    </source>
</reference>
<name>A0A2V2NGL2_9EURY</name>
<dbReference type="GO" id="GO:0008237">
    <property type="term" value="F:metallopeptidase activity"/>
    <property type="evidence" value="ECO:0007669"/>
    <property type="project" value="UniProtKB-KW"/>
</dbReference>
<dbReference type="PANTHER" id="PTHR30471:SF3">
    <property type="entry name" value="UPF0758 PROTEIN YEES-RELATED"/>
    <property type="match status" value="1"/>
</dbReference>
<comment type="caution">
    <text evidence="8">The sequence shown here is derived from an EMBL/GenBank/DDBJ whole genome shotgun (WGS) entry which is preliminary data.</text>
</comment>
<dbReference type="InterPro" id="IPR025657">
    <property type="entry name" value="RadC_JAB"/>
</dbReference>
<dbReference type="PROSITE" id="PS01302">
    <property type="entry name" value="UPF0758"/>
    <property type="match status" value="1"/>
</dbReference>
<evidence type="ECO:0000256" key="3">
    <source>
        <dbReference type="ARBA" id="ARBA00022801"/>
    </source>
</evidence>
<evidence type="ECO:0000256" key="5">
    <source>
        <dbReference type="ARBA" id="ARBA00023049"/>
    </source>
</evidence>
<protein>
    <recommendedName>
        <fullName evidence="7">MPN domain-containing protein</fullName>
    </recommendedName>
</protein>